<keyword evidence="1" id="KW-1133">Transmembrane helix</keyword>
<dbReference type="Pfam" id="PF09851">
    <property type="entry name" value="SHOCT"/>
    <property type="match status" value="1"/>
</dbReference>
<dbReference type="RefSeq" id="WP_188878617.1">
    <property type="nucleotide sequence ID" value="NZ_BMOQ01000005.1"/>
</dbReference>
<protein>
    <recommendedName>
        <fullName evidence="2">SHOCT domain-containing protein</fullName>
    </recommendedName>
</protein>
<comment type="caution">
    <text evidence="3">The sequence shown here is derived from an EMBL/GenBank/DDBJ whole genome shotgun (WGS) entry which is preliminary data.</text>
</comment>
<evidence type="ECO:0000313" key="3">
    <source>
        <dbReference type="EMBL" id="GGN18320.1"/>
    </source>
</evidence>
<dbReference type="InterPro" id="IPR018649">
    <property type="entry name" value="SHOCT"/>
</dbReference>
<dbReference type="EMBL" id="BMOQ01000005">
    <property type="protein sequence ID" value="GGN18320.1"/>
    <property type="molecule type" value="Genomic_DNA"/>
</dbReference>
<gene>
    <name evidence="3" type="ORF">GCM10009021_19040</name>
</gene>
<evidence type="ECO:0000256" key="1">
    <source>
        <dbReference type="SAM" id="Phobius"/>
    </source>
</evidence>
<dbReference type="Proteomes" id="UP000608850">
    <property type="component" value="Unassembled WGS sequence"/>
</dbReference>
<reference evidence="3 4" key="1">
    <citation type="journal article" date="2019" name="Int. J. Syst. Evol. Microbiol.">
        <title>The Global Catalogue of Microorganisms (GCM) 10K type strain sequencing project: providing services to taxonomists for standard genome sequencing and annotation.</title>
        <authorList>
            <consortium name="The Broad Institute Genomics Platform"/>
            <consortium name="The Broad Institute Genome Sequencing Center for Infectious Disease"/>
            <person name="Wu L."/>
            <person name="Ma J."/>
        </authorList>
    </citation>
    <scope>NUCLEOTIDE SEQUENCE [LARGE SCALE GENOMIC DNA]</scope>
    <source>
        <strain evidence="3 4">JCM 16331</strain>
    </source>
</reference>
<feature type="transmembrane region" description="Helical" evidence="1">
    <location>
        <begin position="42"/>
        <end position="61"/>
    </location>
</feature>
<keyword evidence="4" id="KW-1185">Reference proteome</keyword>
<keyword evidence="1" id="KW-0472">Membrane</keyword>
<accession>A0A830GD28</accession>
<name>A0A830GD28_9EURY</name>
<organism evidence="3 4">
    <name type="scientific">Halarchaeum nitratireducens</name>
    <dbReference type="NCBI Taxonomy" id="489913"/>
    <lineage>
        <taxon>Archaea</taxon>
        <taxon>Methanobacteriati</taxon>
        <taxon>Methanobacteriota</taxon>
        <taxon>Stenosarchaea group</taxon>
        <taxon>Halobacteria</taxon>
        <taxon>Halobacteriales</taxon>
        <taxon>Halobacteriaceae</taxon>
    </lineage>
</organism>
<proteinExistence type="predicted"/>
<keyword evidence="1" id="KW-0812">Transmembrane</keyword>
<evidence type="ECO:0000313" key="4">
    <source>
        <dbReference type="Proteomes" id="UP000608850"/>
    </source>
</evidence>
<feature type="domain" description="SHOCT" evidence="2">
    <location>
        <begin position="72"/>
        <end position="98"/>
    </location>
</feature>
<feature type="transmembrane region" description="Helical" evidence="1">
    <location>
        <begin position="7"/>
        <end position="30"/>
    </location>
</feature>
<evidence type="ECO:0000259" key="2">
    <source>
        <dbReference type="Pfam" id="PF09851"/>
    </source>
</evidence>
<sequence>MDDWLKAVLALGVLFVAAPVLAMLLFVPVMGGGGMYGGGMGGWIGLLVPFGILPVLGYAVYRAFGTAERGDAALDELRAAYARGDLTTEEYEERRERLGESRE</sequence>
<dbReference type="OrthoDB" id="53394at2157"/>
<dbReference type="AlphaFoldDB" id="A0A830GD28"/>